<sequence>MFSKFCIVSKPTYFHTCFSPSPNTAIIMLVTPLFPVAIMLMSSRALHHPKHHPSIPLLFAPSPLSCPLFLSSLSYTIFSPSSFLPTSLKFHDPVNHPHSIFNNPLPSFILSPSIRCTFRSFLLSSSPSLPLCSFFFLCLPSFLLR</sequence>
<proteinExistence type="predicted"/>
<keyword evidence="3" id="KW-1185">Reference proteome</keyword>
<feature type="transmembrane region" description="Helical" evidence="1">
    <location>
        <begin position="127"/>
        <end position="144"/>
    </location>
</feature>
<dbReference type="EMBL" id="JARKIK010000041">
    <property type="protein sequence ID" value="KAK8737773.1"/>
    <property type="molecule type" value="Genomic_DNA"/>
</dbReference>
<evidence type="ECO:0000313" key="2">
    <source>
        <dbReference type="EMBL" id="KAK8737773.1"/>
    </source>
</evidence>
<dbReference type="AlphaFoldDB" id="A0AAW0WZL5"/>
<name>A0AAW0WZL5_CHEQU</name>
<reference evidence="2 3" key="1">
    <citation type="journal article" date="2024" name="BMC Genomics">
        <title>Genome assembly of redclaw crayfish (Cherax quadricarinatus) provides insights into its immune adaptation and hypoxia tolerance.</title>
        <authorList>
            <person name="Liu Z."/>
            <person name="Zheng J."/>
            <person name="Li H."/>
            <person name="Fang K."/>
            <person name="Wang S."/>
            <person name="He J."/>
            <person name="Zhou D."/>
            <person name="Weng S."/>
            <person name="Chi M."/>
            <person name="Gu Z."/>
            <person name="He J."/>
            <person name="Li F."/>
            <person name="Wang M."/>
        </authorList>
    </citation>
    <scope>NUCLEOTIDE SEQUENCE [LARGE SCALE GENOMIC DNA]</scope>
    <source>
        <strain evidence="2">ZL_2023a</strain>
    </source>
</reference>
<gene>
    <name evidence="2" type="ORF">OTU49_004232</name>
</gene>
<accession>A0AAW0WZL5</accession>
<protein>
    <submittedName>
        <fullName evidence="2">Uncharacterized protein</fullName>
    </submittedName>
</protein>
<organism evidence="2 3">
    <name type="scientific">Cherax quadricarinatus</name>
    <name type="common">Australian red claw crayfish</name>
    <dbReference type="NCBI Taxonomy" id="27406"/>
    <lineage>
        <taxon>Eukaryota</taxon>
        <taxon>Metazoa</taxon>
        <taxon>Ecdysozoa</taxon>
        <taxon>Arthropoda</taxon>
        <taxon>Crustacea</taxon>
        <taxon>Multicrustacea</taxon>
        <taxon>Malacostraca</taxon>
        <taxon>Eumalacostraca</taxon>
        <taxon>Eucarida</taxon>
        <taxon>Decapoda</taxon>
        <taxon>Pleocyemata</taxon>
        <taxon>Astacidea</taxon>
        <taxon>Parastacoidea</taxon>
        <taxon>Parastacidae</taxon>
        <taxon>Cherax</taxon>
    </lineage>
</organism>
<feature type="transmembrane region" description="Helical" evidence="1">
    <location>
        <begin position="25"/>
        <end position="43"/>
    </location>
</feature>
<feature type="transmembrane region" description="Helical" evidence="1">
    <location>
        <begin position="55"/>
        <end position="78"/>
    </location>
</feature>
<evidence type="ECO:0000313" key="3">
    <source>
        <dbReference type="Proteomes" id="UP001445076"/>
    </source>
</evidence>
<keyword evidence="1" id="KW-0812">Transmembrane</keyword>
<keyword evidence="1" id="KW-1133">Transmembrane helix</keyword>
<evidence type="ECO:0000256" key="1">
    <source>
        <dbReference type="SAM" id="Phobius"/>
    </source>
</evidence>
<comment type="caution">
    <text evidence="2">The sequence shown here is derived from an EMBL/GenBank/DDBJ whole genome shotgun (WGS) entry which is preliminary data.</text>
</comment>
<keyword evidence="1" id="KW-0472">Membrane</keyword>
<dbReference type="Proteomes" id="UP001445076">
    <property type="component" value="Unassembled WGS sequence"/>
</dbReference>